<reference evidence="6 7" key="1">
    <citation type="journal article" date="2017" name="Curr. Biol.">
        <title>Genome architecture and evolution of a unichromosomal asexual nematode.</title>
        <authorList>
            <person name="Fradin H."/>
            <person name="Zegar C."/>
            <person name="Gutwein M."/>
            <person name="Lucas J."/>
            <person name="Kovtun M."/>
            <person name="Corcoran D."/>
            <person name="Baugh L.R."/>
            <person name="Kiontke K."/>
            <person name="Gunsalus K."/>
            <person name="Fitch D.H."/>
            <person name="Piano F."/>
        </authorList>
    </citation>
    <scope>NUCLEOTIDE SEQUENCE [LARGE SCALE GENOMIC DNA]</scope>
    <source>
        <strain evidence="6">PF1309</strain>
    </source>
</reference>
<dbReference type="InterPro" id="IPR001763">
    <property type="entry name" value="Rhodanese-like_dom"/>
</dbReference>
<proteinExistence type="predicted"/>
<dbReference type="GO" id="GO:0005739">
    <property type="term" value="C:mitochondrion"/>
    <property type="evidence" value="ECO:0007669"/>
    <property type="project" value="TreeGrafter"/>
</dbReference>
<evidence type="ECO:0000313" key="7">
    <source>
        <dbReference type="Proteomes" id="UP000218231"/>
    </source>
</evidence>
<feature type="region of interest" description="Disordered" evidence="3">
    <location>
        <begin position="1"/>
        <end position="79"/>
    </location>
</feature>
<accession>A0A2A2JD79</accession>
<dbReference type="PROSITE" id="PS50206">
    <property type="entry name" value="RHODANESE_3"/>
    <property type="match status" value="2"/>
</dbReference>
<evidence type="ECO:0000313" key="6">
    <source>
        <dbReference type="EMBL" id="PAV59605.1"/>
    </source>
</evidence>
<evidence type="ECO:0000256" key="4">
    <source>
        <dbReference type="SAM" id="Phobius"/>
    </source>
</evidence>
<dbReference type="InterPro" id="IPR045078">
    <property type="entry name" value="TST/MPST-like"/>
</dbReference>
<evidence type="ECO:0000256" key="3">
    <source>
        <dbReference type="SAM" id="MobiDB-lite"/>
    </source>
</evidence>
<name>A0A2A2JD79_9BILA</name>
<keyword evidence="4" id="KW-1133">Transmembrane helix</keyword>
<dbReference type="GO" id="GO:0004792">
    <property type="term" value="F:thiosulfate-cyanide sulfurtransferase activity"/>
    <property type="evidence" value="ECO:0007669"/>
    <property type="project" value="TreeGrafter"/>
</dbReference>
<organism evidence="6 7">
    <name type="scientific">Diploscapter pachys</name>
    <dbReference type="NCBI Taxonomy" id="2018661"/>
    <lineage>
        <taxon>Eukaryota</taxon>
        <taxon>Metazoa</taxon>
        <taxon>Ecdysozoa</taxon>
        <taxon>Nematoda</taxon>
        <taxon>Chromadorea</taxon>
        <taxon>Rhabditida</taxon>
        <taxon>Rhabditina</taxon>
        <taxon>Rhabditomorpha</taxon>
        <taxon>Rhabditoidea</taxon>
        <taxon>Rhabditidae</taxon>
        <taxon>Diploscapter</taxon>
    </lineage>
</organism>
<feature type="domain" description="Rhodanese" evidence="5">
    <location>
        <begin position="309"/>
        <end position="419"/>
    </location>
</feature>
<keyword evidence="7" id="KW-1185">Reference proteome</keyword>
<feature type="compositionally biased region" description="Basic and acidic residues" evidence="3">
    <location>
        <begin position="22"/>
        <end position="43"/>
    </location>
</feature>
<keyword evidence="4" id="KW-0812">Transmembrane</keyword>
<keyword evidence="2" id="KW-0677">Repeat</keyword>
<dbReference type="SMART" id="SM00450">
    <property type="entry name" value="RHOD"/>
    <property type="match status" value="2"/>
</dbReference>
<dbReference type="InterPro" id="IPR036873">
    <property type="entry name" value="Rhodanese-like_dom_sf"/>
</dbReference>
<protein>
    <recommendedName>
        <fullName evidence="5">Rhodanese domain-containing protein</fullName>
    </recommendedName>
</protein>
<dbReference type="Pfam" id="PF00581">
    <property type="entry name" value="Rhodanese"/>
    <property type="match status" value="2"/>
</dbReference>
<dbReference type="Gene3D" id="3.40.250.10">
    <property type="entry name" value="Rhodanese-like domain"/>
    <property type="match status" value="2"/>
</dbReference>
<dbReference type="AlphaFoldDB" id="A0A2A2JD79"/>
<dbReference type="Proteomes" id="UP000218231">
    <property type="component" value="Unassembled WGS sequence"/>
</dbReference>
<dbReference type="EMBL" id="LIAE01010513">
    <property type="protein sequence ID" value="PAV59605.1"/>
    <property type="molecule type" value="Genomic_DNA"/>
</dbReference>
<dbReference type="PANTHER" id="PTHR11364">
    <property type="entry name" value="THIOSULFATE SULFERTANSFERASE"/>
    <property type="match status" value="1"/>
</dbReference>
<comment type="caution">
    <text evidence="6">The sequence shown here is derived from an EMBL/GenBank/DDBJ whole genome shotgun (WGS) entry which is preliminary data.</text>
</comment>
<keyword evidence="1" id="KW-0808">Transferase</keyword>
<feature type="transmembrane region" description="Helical" evidence="4">
    <location>
        <begin position="96"/>
        <end position="120"/>
    </location>
</feature>
<dbReference type="OrthoDB" id="270167at2759"/>
<dbReference type="STRING" id="2018661.A0A2A2JD79"/>
<evidence type="ECO:0000256" key="2">
    <source>
        <dbReference type="ARBA" id="ARBA00022737"/>
    </source>
</evidence>
<keyword evidence="4" id="KW-0472">Membrane</keyword>
<dbReference type="SUPFAM" id="SSF52821">
    <property type="entry name" value="Rhodanese/Cell cycle control phosphatase"/>
    <property type="match status" value="2"/>
</dbReference>
<evidence type="ECO:0000259" key="5">
    <source>
        <dbReference type="PROSITE" id="PS50206"/>
    </source>
</evidence>
<evidence type="ECO:0000256" key="1">
    <source>
        <dbReference type="ARBA" id="ARBA00022679"/>
    </source>
</evidence>
<feature type="domain" description="Rhodanese" evidence="5">
    <location>
        <begin position="173"/>
        <end position="269"/>
    </location>
</feature>
<dbReference type="CDD" id="cd01448">
    <property type="entry name" value="TST_Repeat_1"/>
    <property type="match status" value="1"/>
</dbReference>
<dbReference type="PANTHER" id="PTHR11364:SF30">
    <property type="entry name" value="RHODANESE DOMAIN-CONTAINING PROTEIN"/>
    <property type="match status" value="1"/>
</dbReference>
<sequence>MHKWTIGVVPQGGHTTGSKGSSESKEKSITFRPEKDYNTIDDQKDYEDPDYFYDVGTPSKTSNDRIISPPPVPTSSRPTHIAIHNTTKTATPRWRVILLGVGLFVACFLLVITLFAFFMLQSQGSYSPFDLKSNGDSSKHSQSGNRKSRDMEITPNHLLTLLITKRKVCLFEVTGGNESEGRDLFLRDHIETARLMFHSNLSHAGVPVHPLQFQRFARSQGVDDDCHVILYDRGQMIWSTYAMWIFRLFGHNRVSLLSGGYTGWKNQQERSTQYRTEQNEIARRRLGDFHSSWNDSLIITYDDVFENAEIDEYDIVDAQAKEEYLGLASGALFGHIKGARNIPVEVVYDWGTSQWRDQPQMQAAFSSSALSPKRSVIVYCSTSLRSSMVWWALTRSGYSARIYFGGWPEWVVRAPDDLKILGDSIHNTN</sequence>
<gene>
    <name evidence="6" type="ORF">WR25_05207</name>
</gene>